<gene>
    <name evidence="2" type="ORF">BG006_006718</name>
</gene>
<dbReference type="EMBL" id="JAAAUY010000405">
    <property type="protein sequence ID" value="KAF9330320.1"/>
    <property type="molecule type" value="Genomic_DNA"/>
</dbReference>
<evidence type="ECO:0000313" key="3">
    <source>
        <dbReference type="Proteomes" id="UP000696485"/>
    </source>
</evidence>
<feature type="chain" id="PRO_5040252191" description="Secreted protein" evidence="1">
    <location>
        <begin position="19"/>
        <end position="135"/>
    </location>
</feature>
<protein>
    <recommendedName>
        <fullName evidence="4">Secreted protein</fullName>
    </recommendedName>
</protein>
<name>A0A9P5SIX5_9FUNG</name>
<dbReference type="AlphaFoldDB" id="A0A9P5SIX5"/>
<proteinExistence type="predicted"/>
<keyword evidence="3" id="KW-1185">Reference proteome</keyword>
<evidence type="ECO:0008006" key="4">
    <source>
        <dbReference type="Google" id="ProtNLM"/>
    </source>
</evidence>
<comment type="caution">
    <text evidence="2">The sequence shown here is derived from an EMBL/GenBank/DDBJ whole genome shotgun (WGS) entry which is preliminary data.</text>
</comment>
<evidence type="ECO:0000313" key="2">
    <source>
        <dbReference type="EMBL" id="KAF9330320.1"/>
    </source>
</evidence>
<evidence type="ECO:0000256" key="1">
    <source>
        <dbReference type="SAM" id="SignalP"/>
    </source>
</evidence>
<feature type="signal peptide" evidence="1">
    <location>
        <begin position="1"/>
        <end position="18"/>
    </location>
</feature>
<organism evidence="2 3">
    <name type="scientific">Podila minutissima</name>
    <dbReference type="NCBI Taxonomy" id="64525"/>
    <lineage>
        <taxon>Eukaryota</taxon>
        <taxon>Fungi</taxon>
        <taxon>Fungi incertae sedis</taxon>
        <taxon>Mucoromycota</taxon>
        <taxon>Mortierellomycotina</taxon>
        <taxon>Mortierellomycetes</taxon>
        <taxon>Mortierellales</taxon>
        <taxon>Mortierellaceae</taxon>
        <taxon>Podila</taxon>
    </lineage>
</organism>
<accession>A0A9P5SIX5</accession>
<keyword evidence="1" id="KW-0732">Signal</keyword>
<dbReference type="PROSITE" id="PS51257">
    <property type="entry name" value="PROKAR_LIPOPROTEIN"/>
    <property type="match status" value="1"/>
</dbReference>
<reference evidence="2" key="1">
    <citation type="journal article" date="2020" name="Fungal Divers.">
        <title>Resolving the Mortierellaceae phylogeny through synthesis of multi-gene phylogenetics and phylogenomics.</title>
        <authorList>
            <person name="Vandepol N."/>
            <person name="Liber J."/>
            <person name="Desiro A."/>
            <person name="Na H."/>
            <person name="Kennedy M."/>
            <person name="Barry K."/>
            <person name="Grigoriev I.V."/>
            <person name="Miller A.N."/>
            <person name="O'Donnell K."/>
            <person name="Stajich J.E."/>
            <person name="Bonito G."/>
        </authorList>
    </citation>
    <scope>NUCLEOTIDE SEQUENCE</scope>
    <source>
        <strain evidence="2">NVP1</strain>
    </source>
</reference>
<sequence>MHKQLFIVLAFVLACVNAWSFTIWQGPNKTGKYRHYFDLRAGNNCFGIDADMTSATVQSFSFCSMAWARCSITIHSETGCNGQILGSATGNAPMGEWNKDQTSPEGSRMKSFRINGCKEAPVIGNIDCQKCTNDP</sequence>
<dbReference type="Proteomes" id="UP000696485">
    <property type="component" value="Unassembled WGS sequence"/>
</dbReference>